<organism evidence="2">
    <name type="scientific">Oryza brachyantha</name>
    <name type="common">malo sina</name>
    <dbReference type="NCBI Taxonomy" id="4533"/>
    <lineage>
        <taxon>Eukaryota</taxon>
        <taxon>Viridiplantae</taxon>
        <taxon>Streptophyta</taxon>
        <taxon>Embryophyta</taxon>
        <taxon>Tracheophyta</taxon>
        <taxon>Spermatophyta</taxon>
        <taxon>Magnoliopsida</taxon>
        <taxon>Liliopsida</taxon>
        <taxon>Poales</taxon>
        <taxon>Poaceae</taxon>
        <taxon>BOP clade</taxon>
        <taxon>Oryzoideae</taxon>
        <taxon>Oryzeae</taxon>
        <taxon>Oryzinae</taxon>
        <taxon>Oryza</taxon>
    </lineage>
</organism>
<keyword evidence="1" id="KW-0472">Membrane</keyword>
<name>J3MEC4_ORYBR</name>
<keyword evidence="3" id="KW-1185">Reference proteome</keyword>
<sequence length="64" mass="7315">MHVAVDHIMIASIVSAQPSNNNYSAVACGNWKPSLSASYVCHYNYSIIYTLLWTYLTFRIHIHK</sequence>
<evidence type="ECO:0000256" key="1">
    <source>
        <dbReference type="SAM" id="Phobius"/>
    </source>
</evidence>
<proteinExistence type="predicted"/>
<dbReference type="Proteomes" id="UP000006038">
    <property type="component" value="Chromosome 6"/>
</dbReference>
<dbReference type="Gramene" id="OB06G23680.1">
    <property type="protein sequence ID" value="OB06G23680.1"/>
    <property type="gene ID" value="OB06G23680"/>
</dbReference>
<accession>J3MEC4</accession>
<dbReference type="AlphaFoldDB" id="J3MEC4"/>
<dbReference type="HOGENOM" id="CLU_2871239_0_0_1"/>
<keyword evidence="1" id="KW-1133">Transmembrane helix</keyword>
<reference evidence="2" key="1">
    <citation type="journal article" date="2013" name="Nat. Commun.">
        <title>Whole-genome sequencing of Oryza brachyantha reveals mechanisms underlying Oryza genome evolution.</title>
        <authorList>
            <person name="Chen J."/>
            <person name="Huang Q."/>
            <person name="Gao D."/>
            <person name="Wang J."/>
            <person name="Lang Y."/>
            <person name="Liu T."/>
            <person name="Li B."/>
            <person name="Bai Z."/>
            <person name="Luis Goicoechea J."/>
            <person name="Liang C."/>
            <person name="Chen C."/>
            <person name="Zhang W."/>
            <person name="Sun S."/>
            <person name="Liao Y."/>
            <person name="Zhang X."/>
            <person name="Yang L."/>
            <person name="Song C."/>
            <person name="Wang M."/>
            <person name="Shi J."/>
            <person name="Liu G."/>
            <person name="Liu J."/>
            <person name="Zhou H."/>
            <person name="Zhou W."/>
            <person name="Yu Q."/>
            <person name="An N."/>
            <person name="Chen Y."/>
            <person name="Cai Q."/>
            <person name="Wang B."/>
            <person name="Liu B."/>
            <person name="Min J."/>
            <person name="Huang Y."/>
            <person name="Wu H."/>
            <person name="Li Z."/>
            <person name="Zhang Y."/>
            <person name="Yin Y."/>
            <person name="Song W."/>
            <person name="Jiang J."/>
            <person name="Jackson S.A."/>
            <person name="Wing R.A."/>
            <person name="Wang J."/>
            <person name="Chen M."/>
        </authorList>
    </citation>
    <scope>NUCLEOTIDE SEQUENCE [LARGE SCALE GENOMIC DNA]</scope>
    <source>
        <strain evidence="2">cv. IRGC 101232</strain>
    </source>
</reference>
<evidence type="ECO:0000313" key="2">
    <source>
        <dbReference type="EnsemblPlants" id="OB06G23680.1"/>
    </source>
</evidence>
<reference evidence="2" key="2">
    <citation type="submission" date="2013-04" db="UniProtKB">
        <authorList>
            <consortium name="EnsemblPlants"/>
        </authorList>
    </citation>
    <scope>IDENTIFICATION</scope>
</reference>
<dbReference type="EnsemblPlants" id="OB06G23680.1">
    <property type="protein sequence ID" value="OB06G23680.1"/>
    <property type="gene ID" value="OB06G23680"/>
</dbReference>
<feature type="transmembrane region" description="Helical" evidence="1">
    <location>
        <begin position="43"/>
        <end position="62"/>
    </location>
</feature>
<evidence type="ECO:0000313" key="3">
    <source>
        <dbReference type="Proteomes" id="UP000006038"/>
    </source>
</evidence>
<keyword evidence="1" id="KW-0812">Transmembrane</keyword>
<protein>
    <submittedName>
        <fullName evidence="2">Uncharacterized protein</fullName>
    </submittedName>
</protein>